<sequence length="152" mass="17584">MSISIEIQKSGFPIKLGTVERWFDTSAESLTRFHDMETEATKRLNEFQRQIVESNIGKDIEEDNITIDTVKGAVDLEKKYLEIQYDLLLGDGTFAELYDLYPDYLVLQETLEKVSEMIAQKLEELAIEREKAAKVRISKYTKKTKVAPMKKK</sequence>
<evidence type="ECO:0000313" key="2">
    <source>
        <dbReference type="Proteomes" id="UP000463337"/>
    </source>
</evidence>
<name>A0A7K0GMR6_PARDI</name>
<dbReference type="EMBL" id="WKLT01000033">
    <property type="protein sequence ID" value="MRY60424.1"/>
    <property type="molecule type" value="Genomic_DNA"/>
</dbReference>
<protein>
    <submittedName>
        <fullName evidence="1">Uncharacterized protein</fullName>
    </submittedName>
</protein>
<organism evidence="1 2">
    <name type="scientific">Parabacteroides distasonis</name>
    <dbReference type="NCBI Taxonomy" id="823"/>
    <lineage>
        <taxon>Bacteria</taxon>
        <taxon>Pseudomonadati</taxon>
        <taxon>Bacteroidota</taxon>
        <taxon>Bacteroidia</taxon>
        <taxon>Bacteroidales</taxon>
        <taxon>Tannerellaceae</taxon>
        <taxon>Parabacteroides</taxon>
    </lineage>
</organism>
<comment type="caution">
    <text evidence="1">The sequence shown here is derived from an EMBL/GenBank/DDBJ whole genome shotgun (WGS) entry which is preliminary data.</text>
</comment>
<evidence type="ECO:0000313" key="1">
    <source>
        <dbReference type="EMBL" id="MRY60424.1"/>
    </source>
</evidence>
<reference evidence="1 2" key="1">
    <citation type="journal article" date="2019" name="Nat. Med.">
        <title>A library of human gut bacterial isolates paired with longitudinal multiomics data enables mechanistic microbiome research.</title>
        <authorList>
            <person name="Poyet M."/>
            <person name="Groussin M."/>
            <person name="Gibbons S.M."/>
            <person name="Avila-Pacheco J."/>
            <person name="Jiang X."/>
            <person name="Kearney S.M."/>
            <person name="Perrotta A.R."/>
            <person name="Berdy B."/>
            <person name="Zhao S."/>
            <person name="Lieberman T.D."/>
            <person name="Swanson P.K."/>
            <person name="Smith M."/>
            <person name="Roesemann S."/>
            <person name="Alexander J.E."/>
            <person name="Rich S.A."/>
            <person name="Livny J."/>
            <person name="Vlamakis H."/>
            <person name="Clish C."/>
            <person name="Bullock K."/>
            <person name="Deik A."/>
            <person name="Scott J."/>
            <person name="Pierce K.A."/>
            <person name="Xavier R.J."/>
            <person name="Alm E.J."/>
        </authorList>
    </citation>
    <scope>NUCLEOTIDE SEQUENCE [LARGE SCALE GENOMIC DNA]</scope>
    <source>
        <strain evidence="1 2">BIOML-A41</strain>
    </source>
</reference>
<gene>
    <name evidence="1" type="ORF">GKD59_21480</name>
</gene>
<dbReference type="AlphaFoldDB" id="A0A7K0GMR6"/>
<proteinExistence type="predicted"/>
<accession>A0A7K0GMR6</accession>
<dbReference type="Proteomes" id="UP000463337">
    <property type="component" value="Unassembled WGS sequence"/>
</dbReference>
<dbReference type="RefSeq" id="WP_129984679.1">
    <property type="nucleotide sequence ID" value="NZ_WKLT01000033.1"/>
</dbReference>